<organism evidence="2 3">
    <name type="scientific">Romeriopsis navalis LEGE 11480</name>
    <dbReference type="NCBI Taxonomy" id="2777977"/>
    <lineage>
        <taxon>Bacteria</taxon>
        <taxon>Bacillati</taxon>
        <taxon>Cyanobacteriota</taxon>
        <taxon>Cyanophyceae</taxon>
        <taxon>Leptolyngbyales</taxon>
        <taxon>Leptolyngbyaceae</taxon>
        <taxon>Romeriopsis</taxon>
        <taxon>Romeriopsis navalis</taxon>
    </lineage>
</organism>
<proteinExistence type="predicted"/>
<protein>
    <submittedName>
        <fullName evidence="2">Uncharacterized protein</fullName>
    </submittedName>
</protein>
<comment type="caution">
    <text evidence="2">The sequence shown here is derived from an EMBL/GenBank/DDBJ whole genome shotgun (WGS) entry which is preliminary data.</text>
</comment>
<dbReference type="Proteomes" id="UP000625316">
    <property type="component" value="Unassembled WGS sequence"/>
</dbReference>
<accession>A0A928VRD1</accession>
<sequence>MADLDRQASETGSLKLMLYFMPVFGIIPALWSLNSETSTRTERNASRVAVKLALTWFASYMLFDIGAQNIDALHLPLLLTSSLITSGYFVMNLWLVILLWQRKSIDVPLLGKVDRLD</sequence>
<evidence type="ECO:0000256" key="1">
    <source>
        <dbReference type="SAM" id="Phobius"/>
    </source>
</evidence>
<keyword evidence="3" id="KW-1185">Reference proteome</keyword>
<feature type="transmembrane region" description="Helical" evidence="1">
    <location>
        <begin position="45"/>
        <end position="63"/>
    </location>
</feature>
<dbReference type="AlphaFoldDB" id="A0A928VRD1"/>
<evidence type="ECO:0000313" key="3">
    <source>
        <dbReference type="Proteomes" id="UP000625316"/>
    </source>
</evidence>
<feature type="transmembrane region" description="Helical" evidence="1">
    <location>
        <begin position="75"/>
        <end position="100"/>
    </location>
</feature>
<gene>
    <name evidence="2" type="ORF">IQ266_25540</name>
</gene>
<dbReference type="EMBL" id="JADEXQ010000151">
    <property type="protein sequence ID" value="MBE9033105.1"/>
    <property type="molecule type" value="Genomic_DNA"/>
</dbReference>
<keyword evidence="1" id="KW-0812">Transmembrane</keyword>
<dbReference type="RefSeq" id="WP_264327915.1">
    <property type="nucleotide sequence ID" value="NZ_JADEXQ010000151.1"/>
</dbReference>
<feature type="transmembrane region" description="Helical" evidence="1">
    <location>
        <begin position="16"/>
        <end position="33"/>
    </location>
</feature>
<keyword evidence="1" id="KW-0472">Membrane</keyword>
<evidence type="ECO:0000313" key="2">
    <source>
        <dbReference type="EMBL" id="MBE9033105.1"/>
    </source>
</evidence>
<reference evidence="2" key="1">
    <citation type="submission" date="2020-10" db="EMBL/GenBank/DDBJ databases">
        <authorList>
            <person name="Castelo-Branco R."/>
            <person name="Eusebio N."/>
            <person name="Adriana R."/>
            <person name="Vieira A."/>
            <person name="Brugerolle De Fraissinette N."/>
            <person name="Rezende De Castro R."/>
            <person name="Schneider M.P."/>
            <person name="Vasconcelos V."/>
            <person name="Leao P.N."/>
        </authorList>
    </citation>
    <scope>NUCLEOTIDE SEQUENCE</scope>
    <source>
        <strain evidence="2">LEGE 11480</strain>
    </source>
</reference>
<name>A0A928VRD1_9CYAN</name>
<keyword evidence="1" id="KW-1133">Transmembrane helix</keyword>